<dbReference type="Pfam" id="PF13460">
    <property type="entry name" value="NAD_binding_10"/>
    <property type="match status" value="1"/>
</dbReference>
<evidence type="ECO:0000313" key="2">
    <source>
        <dbReference type="EMBL" id="GEJ57025.1"/>
    </source>
</evidence>
<dbReference type="GO" id="GO:0044877">
    <property type="term" value="F:protein-containing complex binding"/>
    <property type="evidence" value="ECO:0007669"/>
    <property type="project" value="TreeGrafter"/>
</dbReference>
<evidence type="ECO:0000313" key="3">
    <source>
        <dbReference type="Proteomes" id="UP000503640"/>
    </source>
</evidence>
<dbReference type="InterPro" id="IPR023393">
    <property type="entry name" value="START-like_dom_sf"/>
</dbReference>
<dbReference type="AlphaFoldDB" id="A0A7I9VKV6"/>
<gene>
    <name evidence="2" type="ORF">AMYX_17660</name>
</gene>
<dbReference type="EMBL" id="BJTG01000004">
    <property type="protein sequence ID" value="GEJ57025.1"/>
    <property type="molecule type" value="Genomic_DNA"/>
</dbReference>
<sequence>MRVLVTGATGYIGGSLVPRLLEAGHQVRVLARDPARVAGRRWAPQVEIARGDVLAPETLRPALAGCDAAYYLVHSMGPHARFDERDRAAAGHFAEAAEAARLGRIVYLGALGDERGPLSEHLASRHATGHRLREGAVPVAELRAAIVVGAGSISFEMVRCLTERLPVMICPRWVFQRVQPIAVRDVLAYLVAALTSPAAAGRVIEIGGADALTYRELMLGYAALRGLRRVLVPVPVLSPGLSSHWVHWMTPVPRGLARPLIEGLRSEVVVRDDLARRLFPEIVPLGYREALAEALSGLDRGDVQASWSDALATSQGDRAPVTLAQGAGLIVERRQREVAAAPADVFRAFSGLGGDRGWLYAGWAWRLRGALDRLLGGVGLRRGRRDRDELRAGDALDFWRVEEVQPARLLRLRAEMKVPGRAWLQFEVHPAAGGATRLVQTAFFAPRGLAGLAYWYLLYPIHALIFRHLIERVGASASAAAAERPG</sequence>
<dbReference type="RefSeq" id="WP_176064524.1">
    <property type="nucleotide sequence ID" value="NZ_BJTG01000004.1"/>
</dbReference>
<organism evidence="2 3">
    <name type="scientific">Anaeromyxobacter diazotrophicus</name>
    <dbReference type="NCBI Taxonomy" id="2590199"/>
    <lineage>
        <taxon>Bacteria</taxon>
        <taxon>Pseudomonadati</taxon>
        <taxon>Myxococcota</taxon>
        <taxon>Myxococcia</taxon>
        <taxon>Myxococcales</taxon>
        <taxon>Cystobacterineae</taxon>
        <taxon>Anaeromyxobacteraceae</taxon>
        <taxon>Anaeromyxobacter</taxon>
    </lineage>
</organism>
<reference evidence="3" key="1">
    <citation type="journal article" date="2020" name="Appl. Environ. Microbiol.">
        <title>Diazotrophic Anaeromyxobacter Isolates from Soils.</title>
        <authorList>
            <person name="Masuda Y."/>
            <person name="Yamanaka H."/>
            <person name="Xu Z.X."/>
            <person name="Shiratori Y."/>
            <person name="Aono T."/>
            <person name="Amachi S."/>
            <person name="Senoo K."/>
            <person name="Itoh H."/>
        </authorList>
    </citation>
    <scope>NUCLEOTIDE SEQUENCE [LARGE SCALE GENOMIC DNA]</scope>
    <source>
        <strain evidence="3">R267</strain>
    </source>
</reference>
<dbReference type="SUPFAM" id="SSF55961">
    <property type="entry name" value="Bet v1-like"/>
    <property type="match status" value="1"/>
</dbReference>
<dbReference type="InterPro" id="IPR036291">
    <property type="entry name" value="NAD(P)-bd_dom_sf"/>
</dbReference>
<dbReference type="InterPro" id="IPR021295">
    <property type="entry name" value="DUF2867"/>
</dbReference>
<proteinExistence type="predicted"/>
<dbReference type="InterPro" id="IPR016040">
    <property type="entry name" value="NAD(P)-bd_dom"/>
</dbReference>
<feature type="domain" description="NAD(P)-binding" evidence="1">
    <location>
        <begin position="7"/>
        <end position="115"/>
    </location>
</feature>
<dbReference type="Gene3D" id="3.40.50.720">
    <property type="entry name" value="NAD(P)-binding Rossmann-like Domain"/>
    <property type="match status" value="1"/>
</dbReference>
<dbReference type="PANTHER" id="PTHR12126">
    <property type="entry name" value="NADH-UBIQUINONE OXIDOREDUCTASE 39 KDA SUBUNIT-RELATED"/>
    <property type="match status" value="1"/>
</dbReference>
<name>A0A7I9VKV6_9BACT</name>
<accession>A0A7I9VKV6</accession>
<keyword evidence="3" id="KW-1185">Reference proteome</keyword>
<dbReference type="Gene3D" id="3.30.530.20">
    <property type="match status" value="1"/>
</dbReference>
<comment type="caution">
    <text evidence="2">The sequence shown here is derived from an EMBL/GenBank/DDBJ whole genome shotgun (WGS) entry which is preliminary data.</text>
</comment>
<dbReference type="SUPFAM" id="SSF51735">
    <property type="entry name" value="NAD(P)-binding Rossmann-fold domains"/>
    <property type="match status" value="1"/>
</dbReference>
<dbReference type="InterPro" id="IPR051207">
    <property type="entry name" value="ComplexI_NDUFA9_subunit"/>
</dbReference>
<protein>
    <submittedName>
        <fullName evidence="2">NAD(P)-dependent oxidoreductase</fullName>
    </submittedName>
</protein>
<dbReference type="Pfam" id="PF11066">
    <property type="entry name" value="DUF2867"/>
    <property type="match status" value="1"/>
</dbReference>
<dbReference type="Proteomes" id="UP000503640">
    <property type="component" value="Unassembled WGS sequence"/>
</dbReference>
<evidence type="ECO:0000259" key="1">
    <source>
        <dbReference type="Pfam" id="PF13460"/>
    </source>
</evidence>
<dbReference type="PANTHER" id="PTHR12126:SF11">
    <property type="entry name" value="NADH DEHYDROGENASE [UBIQUINONE] 1 ALPHA SUBCOMPLEX SUBUNIT 9, MITOCHONDRIAL"/>
    <property type="match status" value="1"/>
</dbReference>